<name>A0A0D2J7P3_9BACT</name>
<proteinExistence type="predicted"/>
<dbReference type="AlphaFoldDB" id="A0A0D2J7P3"/>
<sequence>MEPQEQALAIIRGLLIPMSWSKNGNITALGIAASDEQDYLLEFPGDSRDYLPHLRKKVEVKGVIDKQTKGKNILQVKQIKVISRSK</sequence>
<dbReference type="Proteomes" id="UP000032233">
    <property type="component" value="Unassembled WGS sequence"/>
</dbReference>
<comment type="caution">
    <text evidence="1">The sequence shown here is derived from an EMBL/GenBank/DDBJ whole genome shotgun (WGS) entry which is preliminary data.</text>
</comment>
<dbReference type="RefSeq" id="WP_044351597.1">
    <property type="nucleotide sequence ID" value="NZ_AZAC01000045.1"/>
</dbReference>
<evidence type="ECO:0000313" key="1">
    <source>
        <dbReference type="EMBL" id="KIX11751.1"/>
    </source>
</evidence>
<organism evidence="1 2">
    <name type="scientific">Dethiosulfatarculus sandiegensis</name>
    <dbReference type="NCBI Taxonomy" id="1429043"/>
    <lineage>
        <taxon>Bacteria</taxon>
        <taxon>Pseudomonadati</taxon>
        <taxon>Thermodesulfobacteriota</taxon>
        <taxon>Desulfarculia</taxon>
        <taxon>Desulfarculales</taxon>
        <taxon>Desulfarculaceae</taxon>
        <taxon>Dethiosulfatarculus</taxon>
    </lineage>
</organism>
<accession>A0A0D2J7P3</accession>
<reference evidence="1 2" key="1">
    <citation type="submission" date="2013-11" db="EMBL/GenBank/DDBJ databases">
        <title>Metagenomic analysis of a methanogenic consortium involved in long chain n-alkane degradation.</title>
        <authorList>
            <person name="Davidova I.A."/>
            <person name="Callaghan A.V."/>
            <person name="Wawrik B."/>
            <person name="Pruitt S."/>
            <person name="Marks C."/>
            <person name="Duncan K.E."/>
            <person name="Suflita J.M."/>
        </authorList>
    </citation>
    <scope>NUCLEOTIDE SEQUENCE [LARGE SCALE GENOMIC DNA]</scope>
    <source>
        <strain evidence="1 2">SPR</strain>
    </source>
</reference>
<dbReference type="EMBL" id="AZAC01000045">
    <property type="protein sequence ID" value="KIX11751.1"/>
    <property type="molecule type" value="Genomic_DNA"/>
</dbReference>
<gene>
    <name evidence="1" type="ORF">X474_22620</name>
</gene>
<evidence type="ECO:0000313" key="2">
    <source>
        <dbReference type="Proteomes" id="UP000032233"/>
    </source>
</evidence>
<dbReference type="InParanoid" id="A0A0D2J7P3"/>
<dbReference type="STRING" id="1429043.X474_22620"/>
<keyword evidence="2" id="KW-1185">Reference proteome</keyword>
<protein>
    <submittedName>
        <fullName evidence="1">Uncharacterized protein</fullName>
    </submittedName>
</protein>